<dbReference type="EMBL" id="CP146069">
    <property type="protein sequence ID" value="WWR45357.1"/>
    <property type="molecule type" value="Genomic_DNA"/>
</dbReference>
<dbReference type="SUPFAM" id="SSF52540">
    <property type="entry name" value="P-loop containing nucleoside triphosphate hydrolases"/>
    <property type="match status" value="1"/>
</dbReference>
<dbReference type="Pfam" id="PF03567">
    <property type="entry name" value="Sulfotransfer_2"/>
    <property type="match status" value="1"/>
</dbReference>
<keyword evidence="3" id="KW-1185">Reference proteome</keyword>
<evidence type="ECO:0000313" key="2">
    <source>
        <dbReference type="EMBL" id="WWR45357.1"/>
    </source>
</evidence>
<sequence>MPFFRIDDKLHFYAHVPKCAGASVEAYLRKRFGSLAFQNSSFYRVPEHARWTRSSPQHVDSKSLELLFPSDWISSVFAVVRHPVMRLRSAYDYQKTGEKSVPEGMDINAWFLTWCESRDARPFQFDNHPRPASELVPKTATCFRMEDGLADVVPHLDTLAGNSEGARKLPHENKSRGGAQYTDAQAPLSQESLARLAEIYAEDFKRFGYVCEDVLKAAPKLSAKPKTSKPFLQRLLGGQTR</sequence>
<evidence type="ECO:0000313" key="3">
    <source>
        <dbReference type="Proteomes" id="UP001364156"/>
    </source>
</evidence>
<accession>A0ABZ2HCK5</accession>
<dbReference type="InterPro" id="IPR027417">
    <property type="entry name" value="P-loop_NTPase"/>
</dbReference>
<protein>
    <submittedName>
        <fullName evidence="2">Sulfotransferase family 2 domain-containing protein</fullName>
    </submittedName>
</protein>
<gene>
    <name evidence="2" type="ORF">RZ517_11135</name>
</gene>
<dbReference type="Proteomes" id="UP001364156">
    <property type="component" value="Chromosome"/>
</dbReference>
<name>A0ABZ2HCK5_9RHOB</name>
<dbReference type="InterPro" id="IPR005331">
    <property type="entry name" value="Sulfotransferase"/>
</dbReference>
<dbReference type="Gene3D" id="3.40.50.300">
    <property type="entry name" value="P-loop containing nucleotide triphosphate hydrolases"/>
    <property type="match status" value="1"/>
</dbReference>
<evidence type="ECO:0000256" key="1">
    <source>
        <dbReference type="SAM" id="MobiDB-lite"/>
    </source>
</evidence>
<proteinExistence type="predicted"/>
<reference evidence="2 3" key="1">
    <citation type="submission" date="2023-10" db="EMBL/GenBank/DDBJ databases">
        <title>Roseovarius strain S88 nov., isolated from a marine algae.</title>
        <authorList>
            <person name="Lee M.W."/>
            <person name="Lee J.K."/>
            <person name="Kim J.M."/>
            <person name="Choi D.G."/>
            <person name="Baek J.H."/>
            <person name="Bayburt H."/>
            <person name="Jung J.J."/>
            <person name="Han D.M."/>
            <person name="Jeon C.O."/>
        </authorList>
    </citation>
    <scope>NUCLEOTIDE SEQUENCE [LARGE SCALE GENOMIC DNA]</scope>
    <source>
        <strain evidence="2 3">S88</strain>
    </source>
</reference>
<feature type="compositionally biased region" description="Basic and acidic residues" evidence="1">
    <location>
        <begin position="165"/>
        <end position="175"/>
    </location>
</feature>
<feature type="region of interest" description="Disordered" evidence="1">
    <location>
        <begin position="161"/>
        <end position="184"/>
    </location>
</feature>
<dbReference type="RefSeq" id="WP_338548302.1">
    <property type="nucleotide sequence ID" value="NZ_CP146069.1"/>
</dbReference>
<organism evidence="2 3">
    <name type="scientific">Roseovarius phycicola</name>
    <dbReference type="NCBI Taxonomy" id="3080976"/>
    <lineage>
        <taxon>Bacteria</taxon>
        <taxon>Pseudomonadati</taxon>
        <taxon>Pseudomonadota</taxon>
        <taxon>Alphaproteobacteria</taxon>
        <taxon>Rhodobacterales</taxon>
        <taxon>Roseobacteraceae</taxon>
        <taxon>Roseovarius</taxon>
    </lineage>
</organism>